<comment type="cofactor">
    <cofactor evidence="1">
        <name>pyridoxal 5'-phosphate</name>
        <dbReference type="ChEBI" id="CHEBI:597326"/>
    </cofactor>
</comment>
<dbReference type="RefSeq" id="WP_185673987.1">
    <property type="nucleotide sequence ID" value="NZ_JACHVB010000012.1"/>
</dbReference>
<dbReference type="InterPro" id="IPR015424">
    <property type="entry name" value="PyrdxlP-dep_Trfase"/>
</dbReference>
<keyword evidence="3 4" id="KW-0663">Pyridoxal phosphate</keyword>
<keyword evidence="5" id="KW-0808">Transferase</keyword>
<dbReference type="EMBL" id="JACHVB010000012">
    <property type="protein sequence ID" value="MBC2592983.1"/>
    <property type="molecule type" value="Genomic_DNA"/>
</dbReference>
<evidence type="ECO:0000256" key="3">
    <source>
        <dbReference type="ARBA" id="ARBA00022898"/>
    </source>
</evidence>
<evidence type="ECO:0000256" key="1">
    <source>
        <dbReference type="ARBA" id="ARBA00001933"/>
    </source>
</evidence>
<dbReference type="InterPro" id="IPR049704">
    <property type="entry name" value="Aminotrans_3_PPA_site"/>
</dbReference>
<dbReference type="Pfam" id="PF00202">
    <property type="entry name" value="Aminotran_3"/>
    <property type="match status" value="1"/>
</dbReference>
<dbReference type="Gene3D" id="3.90.1150.10">
    <property type="entry name" value="Aspartate Aminotransferase, domain 1"/>
    <property type="match status" value="1"/>
</dbReference>
<dbReference type="InterPro" id="IPR015422">
    <property type="entry name" value="PyrdxlP-dep_Trfase_small"/>
</dbReference>
<dbReference type="PROSITE" id="PS00600">
    <property type="entry name" value="AA_TRANSFER_CLASS_3"/>
    <property type="match status" value="1"/>
</dbReference>
<dbReference type="InterPro" id="IPR050103">
    <property type="entry name" value="Class-III_PLP-dep_AT"/>
</dbReference>
<accession>A0A842H8X9</accession>
<evidence type="ECO:0000256" key="2">
    <source>
        <dbReference type="ARBA" id="ARBA00022576"/>
    </source>
</evidence>
<dbReference type="PANTHER" id="PTHR11986:SF121">
    <property type="entry name" value="BLR3010 PROTEIN"/>
    <property type="match status" value="1"/>
</dbReference>
<dbReference type="PIRSF" id="PIRSF000521">
    <property type="entry name" value="Transaminase_4ab_Lys_Orn"/>
    <property type="match status" value="1"/>
</dbReference>
<dbReference type="GO" id="GO:0042802">
    <property type="term" value="F:identical protein binding"/>
    <property type="evidence" value="ECO:0007669"/>
    <property type="project" value="TreeGrafter"/>
</dbReference>
<evidence type="ECO:0000313" key="5">
    <source>
        <dbReference type="EMBL" id="MBC2592983.1"/>
    </source>
</evidence>
<dbReference type="GO" id="GO:0030170">
    <property type="term" value="F:pyridoxal phosphate binding"/>
    <property type="evidence" value="ECO:0007669"/>
    <property type="project" value="InterPro"/>
</dbReference>
<dbReference type="InterPro" id="IPR005814">
    <property type="entry name" value="Aminotrans_3"/>
</dbReference>
<dbReference type="AlphaFoldDB" id="A0A842H8X9"/>
<dbReference type="PANTHER" id="PTHR11986">
    <property type="entry name" value="AMINOTRANSFERASE CLASS III"/>
    <property type="match status" value="1"/>
</dbReference>
<evidence type="ECO:0000313" key="6">
    <source>
        <dbReference type="Proteomes" id="UP000546464"/>
    </source>
</evidence>
<reference evidence="5 6" key="1">
    <citation type="submission" date="2020-07" db="EMBL/GenBank/DDBJ databases">
        <authorList>
            <person name="Feng X."/>
        </authorList>
    </citation>
    <scope>NUCLEOTIDE SEQUENCE [LARGE SCALE GENOMIC DNA]</scope>
    <source>
        <strain evidence="5 6">JCM31066</strain>
    </source>
</reference>
<keyword evidence="2 5" id="KW-0032">Aminotransferase</keyword>
<name>A0A842H8X9_9BACT</name>
<dbReference type="Gene3D" id="3.40.640.10">
    <property type="entry name" value="Type I PLP-dependent aspartate aminotransferase-like (Major domain)"/>
    <property type="match status" value="1"/>
</dbReference>
<dbReference type="CDD" id="cd00610">
    <property type="entry name" value="OAT_like"/>
    <property type="match status" value="1"/>
</dbReference>
<evidence type="ECO:0000256" key="4">
    <source>
        <dbReference type="RuleBase" id="RU003560"/>
    </source>
</evidence>
<protein>
    <submittedName>
        <fullName evidence="5">Aspartate aminotransferase family protein</fullName>
    </submittedName>
</protein>
<sequence>MAFDLKAIITERQGENYDLHHKYVNRTLAKVLGTIGFDKVYARAEGSYLYDMDGRDYLDFLSGYGVYNMGRNHPVIRKAIEDVLSMDLPNMVQMDCALLSGLLAEKVAEITPPHLDACFFCNSGTEAVEGAMKFARASTGRTRILSLAGSYHGLSYGSLSATHNAQFQEGFGPLLPGVEKVAYNDVADLEEKLKQGDVAAFIAEPVQGKGVHIPDEHYFPAAQDLCRKYGALFIADEVQTGLGRTGKLFGFQHWDLEPDIITMAKALSGGYVPCAAIVTTRKIYQGVFSRLDRCVVHSTTFGRNNLAMACGLASIEVIKSENLVENSRVMGEKLMEGLRALASRHDLIKEVRGKGCMIAIEFQQPRSLKLKMAWKAIHKVDKGLFAQMVVSSLLDRHRILTHVAGHNMDVVKLLPPLIIGQKEIDRCVQGFDDVLQQVTRFPGPMWEFGTNLVKTAIGQKRQKQTAQA</sequence>
<dbReference type="FunFam" id="3.40.640.10:FF:000004">
    <property type="entry name" value="Acetylornithine aminotransferase"/>
    <property type="match status" value="1"/>
</dbReference>
<keyword evidence="6" id="KW-1185">Reference proteome</keyword>
<comment type="similarity">
    <text evidence="4">Belongs to the class-III pyridoxal-phosphate-dependent aminotransferase family.</text>
</comment>
<dbReference type="GO" id="GO:0008483">
    <property type="term" value="F:transaminase activity"/>
    <property type="evidence" value="ECO:0007669"/>
    <property type="project" value="UniProtKB-KW"/>
</dbReference>
<dbReference type="SUPFAM" id="SSF53383">
    <property type="entry name" value="PLP-dependent transferases"/>
    <property type="match status" value="1"/>
</dbReference>
<proteinExistence type="inferred from homology"/>
<organism evidence="5 6">
    <name type="scientific">Ruficoccus amylovorans</name>
    <dbReference type="NCBI Taxonomy" id="1804625"/>
    <lineage>
        <taxon>Bacteria</taxon>
        <taxon>Pseudomonadati</taxon>
        <taxon>Verrucomicrobiota</taxon>
        <taxon>Opitutia</taxon>
        <taxon>Puniceicoccales</taxon>
        <taxon>Cerasicoccaceae</taxon>
        <taxon>Ruficoccus</taxon>
    </lineage>
</organism>
<dbReference type="Proteomes" id="UP000546464">
    <property type="component" value="Unassembled WGS sequence"/>
</dbReference>
<dbReference type="InterPro" id="IPR015421">
    <property type="entry name" value="PyrdxlP-dep_Trfase_major"/>
</dbReference>
<gene>
    <name evidence="5" type="ORF">H5P28_01795</name>
</gene>
<comment type="caution">
    <text evidence="5">The sequence shown here is derived from an EMBL/GenBank/DDBJ whole genome shotgun (WGS) entry which is preliminary data.</text>
</comment>